<keyword evidence="2" id="KW-0472">Membrane</keyword>
<feature type="region of interest" description="Disordered" evidence="1">
    <location>
        <begin position="312"/>
        <end position="333"/>
    </location>
</feature>
<feature type="compositionally biased region" description="Polar residues" evidence="1">
    <location>
        <begin position="237"/>
        <end position="259"/>
    </location>
</feature>
<reference evidence="3" key="1">
    <citation type="submission" date="2020-07" db="EMBL/GenBank/DDBJ databases">
        <title>Multicomponent nature underlies the extraordinary mechanical properties of spider dragline silk.</title>
        <authorList>
            <person name="Kono N."/>
            <person name="Nakamura H."/>
            <person name="Mori M."/>
            <person name="Yoshida Y."/>
            <person name="Ohtoshi R."/>
            <person name="Malay A.D."/>
            <person name="Moran D.A.P."/>
            <person name="Tomita M."/>
            <person name="Numata K."/>
            <person name="Arakawa K."/>
        </authorList>
    </citation>
    <scope>NUCLEOTIDE SEQUENCE</scope>
</reference>
<evidence type="ECO:0000313" key="3">
    <source>
        <dbReference type="EMBL" id="GFR28279.1"/>
    </source>
</evidence>
<feature type="compositionally biased region" description="Polar residues" evidence="1">
    <location>
        <begin position="173"/>
        <end position="198"/>
    </location>
</feature>
<keyword evidence="4" id="KW-1185">Reference proteome</keyword>
<dbReference type="AlphaFoldDB" id="A0A8X6ITN9"/>
<organism evidence="3 4">
    <name type="scientific">Trichonephila clavata</name>
    <name type="common">Joro spider</name>
    <name type="synonym">Nephila clavata</name>
    <dbReference type="NCBI Taxonomy" id="2740835"/>
    <lineage>
        <taxon>Eukaryota</taxon>
        <taxon>Metazoa</taxon>
        <taxon>Ecdysozoa</taxon>
        <taxon>Arthropoda</taxon>
        <taxon>Chelicerata</taxon>
        <taxon>Arachnida</taxon>
        <taxon>Araneae</taxon>
        <taxon>Araneomorphae</taxon>
        <taxon>Entelegynae</taxon>
        <taxon>Araneoidea</taxon>
        <taxon>Nephilidae</taxon>
        <taxon>Trichonephila</taxon>
    </lineage>
</organism>
<accession>A0A8X6ITN9</accession>
<name>A0A8X6ITN9_TRICU</name>
<protein>
    <submittedName>
        <fullName evidence="3">Uncharacterized protein</fullName>
    </submittedName>
</protein>
<feature type="non-terminal residue" evidence="3">
    <location>
        <position position="1"/>
    </location>
</feature>
<proteinExistence type="predicted"/>
<feature type="region of interest" description="Disordered" evidence="1">
    <location>
        <begin position="272"/>
        <end position="291"/>
    </location>
</feature>
<dbReference type="Proteomes" id="UP000887116">
    <property type="component" value="Unassembled WGS sequence"/>
</dbReference>
<sequence>SLSASEPDLTKNFLFEKLLNGNTTLRGTRENSTISSTRRLLALKESPAVSDDQGTQVKIILPAKLHSSTTKMMEVSTTTQTTTESSTIEITTETTIESTTEETTTTEPTTLETTKETTTESTTFETTESTTMETTQATTIETTLETTASETVMKPTSKSLLKTNSPKVPEQAENVNTTKSWQKYLSKSTPKPIHSSQSHVKDPKPSSTKSLLSKLNPKPSLTDVKKSVNKDPIQTVDKYSTPRTTGEKSTPSNIVFQNKSQKDDATEVNIHAPSTNQETTATTPSNNNSSVNISIDVDIDVNLRSHYTSVSPNTSADYISYDPDGTESPKDREKRYENKRIVAGVILVVLVSLSAGCAFLLVVMPSNYDVVSRKYRTRPDQVALIPPRNRCRPRFYDSSFYMGH</sequence>
<evidence type="ECO:0000313" key="4">
    <source>
        <dbReference type="Proteomes" id="UP000887116"/>
    </source>
</evidence>
<feature type="compositionally biased region" description="Low complexity" evidence="1">
    <location>
        <begin position="95"/>
        <end position="112"/>
    </location>
</feature>
<feature type="compositionally biased region" description="Low complexity" evidence="1">
    <location>
        <begin position="119"/>
        <end position="153"/>
    </location>
</feature>
<feature type="region of interest" description="Disordered" evidence="1">
    <location>
        <begin position="95"/>
        <end position="267"/>
    </location>
</feature>
<evidence type="ECO:0000256" key="2">
    <source>
        <dbReference type="SAM" id="Phobius"/>
    </source>
</evidence>
<keyword evidence="2" id="KW-1133">Transmembrane helix</keyword>
<feature type="compositionally biased region" description="Polar residues" evidence="1">
    <location>
        <begin position="272"/>
        <end position="284"/>
    </location>
</feature>
<feature type="compositionally biased region" description="Polar residues" evidence="1">
    <location>
        <begin position="154"/>
        <end position="166"/>
    </location>
</feature>
<feature type="compositionally biased region" description="Low complexity" evidence="1">
    <location>
        <begin position="205"/>
        <end position="222"/>
    </location>
</feature>
<dbReference type="OrthoDB" id="6436832at2759"/>
<evidence type="ECO:0000256" key="1">
    <source>
        <dbReference type="SAM" id="MobiDB-lite"/>
    </source>
</evidence>
<dbReference type="EMBL" id="BMAO01009045">
    <property type="protein sequence ID" value="GFR28279.1"/>
    <property type="molecule type" value="Genomic_DNA"/>
</dbReference>
<keyword evidence="2" id="KW-0812">Transmembrane</keyword>
<gene>
    <name evidence="3" type="ORF">TNCT_504452</name>
</gene>
<feature type="transmembrane region" description="Helical" evidence="2">
    <location>
        <begin position="341"/>
        <end position="364"/>
    </location>
</feature>
<comment type="caution">
    <text evidence="3">The sequence shown here is derived from an EMBL/GenBank/DDBJ whole genome shotgun (WGS) entry which is preliminary data.</text>
</comment>